<accession>A0A1Y5RBT1</accession>
<dbReference type="InterPro" id="IPR022712">
    <property type="entry name" value="Beta_Casp"/>
</dbReference>
<dbReference type="GO" id="GO:0004521">
    <property type="term" value="F:RNA endonuclease activity"/>
    <property type="evidence" value="ECO:0007669"/>
    <property type="project" value="TreeGrafter"/>
</dbReference>
<evidence type="ECO:0000313" key="4">
    <source>
        <dbReference type="EMBL" id="SLN12601.1"/>
    </source>
</evidence>
<dbReference type="GO" id="GO:0016787">
    <property type="term" value="F:hydrolase activity"/>
    <property type="evidence" value="ECO:0007669"/>
    <property type="project" value="UniProtKB-KW"/>
</dbReference>
<dbReference type="EC" id="3.1.-.-" evidence="4"/>
<dbReference type="InterPro" id="IPR050698">
    <property type="entry name" value="MBL"/>
</dbReference>
<name>A0A1Y5RBT1_9PROT</name>
<dbReference type="InterPro" id="IPR001279">
    <property type="entry name" value="Metallo-B-lactamas"/>
</dbReference>
<dbReference type="AlphaFoldDB" id="A0A1Y5RBT1"/>
<dbReference type="SMART" id="SM00849">
    <property type="entry name" value="Lactamase_B"/>
    <property type="match status" value="1"/>
</dbReference>
<dbReference type="Proteomes" id="UP000193200">
    <property type="component" value="Unassembled WGS sequence"/>
</dbReference>
<dbReference type="PANTHER" id="PTHR11203:SF37">
    <property type="entry name" value="INTEGRATOR COMPLEX SUBUNIT 11"/>
    <property type="match status" value="1"/>
</dbReference>
<proteinExistence type="predicted"/>
<protein>
    <submittedName>
        <fullName evidence="4">Ribonuclease</fullName>
        <ecNumber evidence="4">3.1.-.-</ecNumber>
    </submittedName>
</protein>
<dbReference type="Gene3D" id="3.60.15.10">
    <property type="entry name" value="Ribonuclease Z/Hydroxyacylglutathione hydrolase-like"/>
    <property type="match status" value="1"/>
</dbReference>
<dbReference type="SUPFAM" id="SSF56281">
    <property type="entry name" value="Metallo-hydrolase/oxidoreductase"/>
    <property type="match status" value="1"/>
</dbReference>
<dbReference type="Gene3D" id="3.40.50.10890">
    <property type="match status" value="1"/>
</dbReference>
<dbReference type="Pfam" id="PF10996">
    <property type="entry name" value="Beta-Casp"/>
    <property type="match status" value="1"/>
</dbReference>
<dbReference type="Pfam" id="PF07521">
    <property type="entry name" value="RMMBL"/>
    <property type="match status" value="1"/>
</dbReference>
<evidence type="ECO:0000313" key="5">
    <source>
        <dbReference type="Proteomes" id="UP000193200"/>
    </source>
</evidence>
<feature type="domain" description="Beta-Casp" evidence="3">
    <location>
        <begin position="257"/>
        <end position="376"/>
    </location>
</feature>
<dbReference type="InterPro" id="IPR036866">
    <property type="entry name" value="RibonucZ/Hydroxyglut_hydro"/>
</dbReference>
<dbReference type="PANTHER" id="PTHR11203">
    <property type="entry name" value="CLEAVAGE AND POLYADENYLATION SPECIFICITY FACTOR FAMILY MEMBER"/>
    <property type="match status" value="1"/>
</dbReference>
<dbReference type="Pfam" id="PF00753">
    <property type="entry name" value="Lactamase_B"/>
    <property type="match status" value="1"/>
</dbReference>
<evidence type="ECO:0000259" key="3">
    <source>
        <dbReference type="SMART" id="SM01027"/>
    </source>
</evidence>
<dbReference type="InterPro" id="IPR011108">
    <property type="entry name" value="RMMBL"/>
</dbReference>
<dbReference type="EMBL" id="FWFR01000001">
    <property type="protein sequence ID" value="SLN12601.1"/>
    <property type="molecule type" value="Genomic_DNA"/>
</dbReference>
<reference evidence="4 5" key="1">
    <citation type="submission" date="2017-03" db="EMBL/GenBank/DDBJ databases">
        <authorList>
            <person name="Afonso C.L."/>
            <person name="Miller P.J."/>
            <person name="Scott M.A."/>
            <person name="Spackman E."/>
            <person name="Goraichik I."/>
            <person name="Dimitrov K.M."/>
            <person name="Suarez D.L."/>
            <person name="Swayne D.E."/>
        </authorList>
    </citation>
    <scope>NUCLEOTIDE SEQUENCE [LARGE SCALE GENOMIC DNA]</scope>
    <source>
        <strain evidence="4 5">CECT 7691</strain>
    </source>
</reference>
<gene>
    <name evidence="4" type="ORF">OCH7691_00171</name>
</gene>
<keyword evidence="5" id="KW-1185">Reference proteome</keyword>
<feature type="domain" description="Metallo-beta-lactamase" evidence="2">
    <location>
        <begin position="23"/>
        <end position="252"/>
    </location>
</feature>
<evidence type="ECO:0000259" key="2">
    <source>
        <dbReference type="SMART" id="SM00849"/>
    </source>
</evidence>
<dbReference type="InParanoid" id="A0A1Y5RBT1"/>
<evidence type="ECO:0000256" key="1">
    <source>
        <dbReference type="ARBA" id="ARBA00022801"/>
    </source>
</evidence>
<dbReference type="CDD" id="cd16295">
    <property type="entry name" value="TTHA0252-CPSF-like_MBL-fold"/>
    <property type="match status" value="1"/>
</dbReference>
<keyword evidence="1 4" id="KW-0378">Hydrolase</keyword>
<organism evidence="4 5">
    <name type="scientific">Oceanibacterium hippocampi</name>
    <dbReference type="NCBI Taxonomy" id="745714"/>
    <lineage>
        <taxon>Bacteria</taxon>
        <taxon>Pseudomonadati</taxon>
        <taxon>Pseudomonadota</taxon>
        <taxon>Alphaproteobacteria</taxon>
        <taxon>Sneathiellales</taxon>
        <taxon>Sneathiellaceae</taxon>
        <taxon>Oceanibacterium</taxon>
    </lineage>
</organism>
<dbReference type="SMART" id="SM01027">
    <property type="entry name" value="Beta-Casp"/>
    <property type="match status" value="1"/>
</dbReference>
<sequence length="462" mass="50298">MSAARAAASSLTLGFHGAVGTVTGSKYLIEVGRQRVLVDCGLFQGFKQLRLRNRAPLPFAPAKVDAVILTHAHIDHSGYLPAFVRDGFRGAVHATDATCDLAAILLPDSGFLQEKDAEFANRHGFSRHKPAKPLYTRRDAEVALERLLPVPFDHWRRISRRIRFRLRPAGHILGAAIVELEVDGRTIVFSGDLGRRADPIMVPPTTIRAADYLVVESTYGDRRHLDGDPQETLREIIVRVASRGGTVLIPSFAVGRAQSLLYHLERLKARGAIPDIPVFLDSPMSIDASELFRHHSAEHRLSAAEARAVCAVARYVRTAEESIALNGNRMPKIIISASGMATGGRVLHHLKHLAGDERNALVFAGFQAGGTRGAAIVAGAESVKIHGGYVPIRAEVHNLEMLSSHADSDGLMAWLGGFETAPAMTFVTHGEPAAADALRHRIKEELGWNAVVPEYRDSVRLD</sequence>